<reference evidence="1" key="1">
    <citation type="journal article" date="2014" name="Front. Microbiol.">
        <title>High frequency of phylogenetically diverse reductive dehalogenase-homologous genes in deep subseafloor sedimentary metagenomes.</title>
        <authorList>
            <person name="Kawai M."/>
            <person name="Futagami T."/>
            <person name="Toyoda A."/>
            <person name="Takaki Y."/>
            <person name="Nishi S."/>
            <person name="Hori S."/>
            <person name="Arai W."/>
            <person name="Tsubouchi T."/>
            <person name="Morono Y."/>
            <person name="Uchiyama I."/>
            <person name="Ito T."/>
            <person name="Fujiyama A."/>
            <person name="Inagaki F."/>
            <person name="Takami H."/>
        </authorList>
    </citation>
    <scope>NUCLEOTIDE SEQUENCE</scope>
    <source>
        <strain evidence="1">Expedition CK06-06</strain>
    </source>
</reference>
<protein>
    <submittedName>
        <fullName evidence="1">Uncharacterized protein</fullName>
    </submittedName>
</protein>
<sequence length="302" mass="36201">MIFIGAGAVKYLGIPDMREFTDQFRKLVAGYRFGLTKPYDEMMRFLQREFPESADLEGIYTILDSIIQDYYELEIFSSFYYHSIDKSKRGKIPNFNKEKYRRLFRMLEMFITDKCWLEPEKKDQILKVFPWWIDAINKIKEIHKYNEEGNKTNDIVLHSKQYGIQTKPVGPKNLEPLYIITTNYDNVLENFLEYILKTDYYNGFDQDGTRKILDFSKIYDEKNRGKLFLLKIHGSIDWKQLSDKTIVRTSDPRSSAFEGLEVVRDIVIFPAQKKYLYYDKFLELLYHFKMILRSSNMWFFIG</sequence>
<accession>X1GGA6</accession>
<dbReference type="EMBL" id="BARU01008390">
    <property type="protein sequence ID" value="GAH40634.1"/>
    <property type="molecule type" value="Genomic_DNA"/>
</dbReference>
<comment type="caution">
    <text evidence="1">The sequence shown here is derived from an EMBL/GenBank/DDBJ whole genome shotgun (WGS) entry which is preliminary data.</text>
</comment>
<evidence type="ECO:0000313" key="1">
    <source>
        <dbReference type="EMBL" id="GAH40634.1"/>
    </source>
</evidence>
<proteinExistence type="predicted"/>
<dbReference type="AlphaFoldDB" id="X1GGA6"/>
<gene>
    <name evidence="1" type="ORF">S03H2_16429</name>
</gene>
<organism evidence="1">
    <name type="scientific">marine sediment metagenome</name>
    <dbReference type="NCBI Taxonomy" id="412755"/>
    <lineage>
        <taxon>unclassified sequences</taxon>
        <taxon>metagenomes</taxon>
        <taxon>ecological metagenomes</taxon>
    </lineage>
</organism>
<name>X1GGA6_9ZZZZ</name>
<dbReference type="Pfam" id="PF13289">
    <property type="entry name" value="SIR2_2"/>
    <property type="match status" value="1"/>
</dbReference>
<feature type="non-terminal residue" evidence="1">
    <location>
        <position position="302"/>
    </location>
</feature>